<keyword evidence="2" id="KW-1185">Reference proteome</keyword>
<proteinExistence type="predicted"/>
<dbReference type="Proteomes" id="UP001367508">
    <property type="component" value="Unassembled WGS sequence"/>
</dbReference>
<evidence type="ECO:0000313" key="1">
    <source>
        <dbReference type="EMBL" id="KAK7362086.1"/>
    </source>
</evidence>
<reference evidence="1 2" key="1">
    <citation type="submission" date="2024-01" db="EMBL/GenBank/DDBJ databases">
        <title>The genomes of 5 underutilized Papilionoideae crops provide insights into root nodulation and disease resistanc.</title>
        <authorList>
            <person name="Jiang F."/>
        </authorList>
    </citation>
    <scope>NUCLEOTIDE SEQUENCE [LARGE SCALE GENOMIC DNA]</scope>
    <source>
        <strain evidence="1">LVBAO_FW01</strain>
        <tissue evidence="1">Leaves</tissue>
    </source>
</reference>
<evidence type="ECO:0000313" key="2">
    <source>
        <dbReference type="Proteomes" id="UP001367508"/>
    </source>
</evidence>
<name>A0AAN9MWX4_CANGL</name>
<dbReference type="EMBL" id="JAYMYQ010000001">
    <property type="protein sequence ID" value="KAK7362086.1"/>
    <property type="molecule type" value="Genomic_DNA"/>
</dbReference>
<accession>A0AAN9MWX4</accession>
<organism evidence="1 2">
    <name type="scientific">Canavalia gladiata</name>
    <name type="common">Sword bean</name>
    <name type="synonym">Dolichos gladiatus</name>
    <dbReference type="NCBI Taxonomy" id="3824"/>
    <lineage>
        <taxon>Eukaryota</taxon>
        <taxon>Viridiplantae</taxon>
        <taxon>Streptophyta</taxon>
        <taxon>Embryophyta</taxon>
        <taxon>Tracheophyta</taxon>
        <taxon>Spermatophyta</taxon>
        <taxon>Magnoliopsida</taxon>
        <taxon>eudicotyledons</taxon>
        <taxon>Gunneridae</taxon>
        <taxon>Pentapetalae</taxon>
        <taxon>rosids</taxon>
        <taxon>fabids</taxon>
        <taxon>Fabales</taxon>
        <taxon>Fabaceae</taxon>
        <taxon>Papilionoideae</taxon>
        <taxon>50 kb inversion clade</taxon>
        <taxon>NPAAA clade</taxon>
        <taxon>indigoferoid/millettioid clade</taxon>
        <taxon>Phaseoleae</taxon>
        <taxon>Canavalia</taxon>
    </lineage>
</organism>
<comment type="caution">
    <text evidence="1">The sequence shown here is derived from an EMBL/GenBank/DDBJ whole genome shotgun (WGS) entry which is preliminary data.</text>
</comment>
<sequence length="84" mass="9486">MLEASTRPRVCVVTLHCNLNPNPNSLDIHHSIQPVNRFNTNPTIGLTENGPIYTGFGMEWLWSLSPEPVQQTESNIVLLHLFPH</sequence>
<gene>
    <name evidence="1" type="ORF">VNO77_04186</name>
</gene>
<dbReference type="AlphaFoldDB" id="A0AAN9MWX4"/>
<protein>
    <submittedName>
        <fullName evidence="1">Uncharacterized protein</fullName>
    </submittedName>
</protein>